<feature type="compositionally biased region" description="Acidic residues" evidence="1">
    <location>
        <begin position="99"/>
        <end position="114"/>
    </location>
</feature>
<dbReference type="OrthoDB" id="59491at2759"/>
<feature type="region of interest" description="Disordered" evidence="1">
    <location>
        <begin position="99"/>
        <end position="129"/>
    </location>
</feature>
<proteinExistence type="predicted"/>
<comment type="caution">
    <text evidence="3">The sequence shown here is derived from an EMBL/GenBank/DDBJ whole genome shotgun (WGS) entry which is preliminary data.</text>
</comment>
<protein>
    <recommendedName>
        <fullName evidence="2">DUF4246 domain-containing protein</fullName>
    </recommendedName>
</protein>
<accession>A0A8T1V749</accession>
<name>A0A8T1V749_9STRA</name>
<sequence>MEPRPLLELDVQQAISSILQKPHWWIKSRDPEIRKRWMDEVEQQLLLKTFGHSLVNWRHGQEPLDCLEELLQEPDSLEKHTKLRVWLKGIITGFGMDAESDEEYSDAESVEDEETEKKDTAGLTEEERKSRALKQEVESQQSYPTVKWTLNQLLLHEKLSVVPVEQWTEETIGDTIARARGIEDPELVPRAAQFVLAVRRGVSAEDALLIPPGSDLLGVDRLVKLQMHCEKIHCELNAVQLYMTKVIMQIAEREGLNTDTDPNKVVLRSAGVDGVWISDNAVPEDVAAKFKSEVAVLESVPDDEKDWHPHSNERVLDLVHPSLFCCVFGQTLKASRALEPSSFSMPAEQMNRLMFTGSEVVKRPTGCSTDYQWIPTDFVVAEGGEPRREGDVAVRTLSYINNLHPEQHTDLYDSIGEILARFVPLFEHMLSDRAAGMLPSTFNVDMISHDSWRELPRRPRVPDVVELPPEEVTISLRGKTLQIIVKIAEIVLTPENPDYEGGAWHIEGTPAERIVGTGIYYFACENIQDSRLAFRAEVEEPPYQQSDDDGVAEIYGLFNEELLVQVLGSVESSTYRCVVFPNWLQHQVQPFTLEDLSKPGVRKFLAFFLVDPEHPVPSTSVVPPQQQKWIEPALESMIQQLRLVDVVGQNIQSMMPRGMSLLAAKQHRLQLMEERAAAHEDGDDTFGNSRYFSLCEH</sequence>
<gene>
    <name evidence="3" type="ORF">PHYPSEUDO_001468</name>
</gene>
<evidence type="ECO:0000313" key="4">
    <source>
        <dbReference type="Proteomes" id="UP000694044"/>
    </source>
</evidence>
<dbReference type="InterPro" id="IPR049192">
    <property type="entry name" value="DUF4246_C"/>
</dbReference>
<dbReference type="PANTHER" id="PTHR33119:SF1">
    <property type="entry name" value="FE2OG DIOXYGENASE DOMAIN-CONTAINING PROTEIN"/>
    <property type="match status" value="1"/>
</dbReference>
<reference evidence="3" key="1">
    <citation type="submission" date="2021-02" db="EMBL/GenBank/DDBJ databases">
        <authorList>
            <person name="Palmer J.M."/>
        </authorList>
    </citation>
    <scope>NUCLEOTIDE SEQUENCE</scope>
    <source>
        <strain evidence="3">SCRP734</strain>
    </source>
</reference>
<feature type="domain" description="DUF4246" evidence="2">
    <location>
        <begin position="272"/>
        <end position="631"/>
    </location>
</feature>
<dbReference type="EMBL" id="JAGDFM010001206">
    <property type="protein sequence ID" value="KAG7375404.1"/>
    <property type="molecule type" value="Genomic_DNA"/>
</dbReference>
<dbReference type="InterPro" id="IPR025340">
    <property type="entry name" value="DUF4246"/>
</dbReference>
<dbReference type="Proteomes" id="UP000694044">
    <property type="component" value="Unassembled WGS sequence"/>
</dbReference>
<feature type="compositionally biased region" description="Basic and acidic residues" evidence="1">
    <location>
        <begin position="115"/>
        <end position="129"/>
    </location>
</feature>
<dbReference type="AlphaFoldDB" id="A0A8T1V749"/>
<dbReference type="PANTHER" id="PTHR33119">
    <property type="entry name" value="IFI3P"/>
    <property type="match status" value="1"/>
</dbReference>
<evidence type="ECO:0000313" key="3">
    <source>
        <dbReference type="EMBL" id="KAG7375404.1"/>
    </source>
</evidence>
<organism evidence="3 4">
    <name type="scientific">Phytophthora pseudosyringae</name>
    <dbReference type="NCBI Taxonomy" id="221518"/>
    <lineage>
        <taxon>Eukaryota</taxon>
        <taxon>Sar</taxon>
        <taxon>Stramenopiles</taxon>
        <taxon>Oomycota</taxon>
        <taxon>Peronosporomycetes</taxon>
        <taxon>Peronosporales</taxon>
        <taxon>Peronosporaceae</taxon>
        <taxon>Phytophthora</taxon>
    </lineage>
</organism>
<dbReference type="Pfam" id="PF14033">
    <property type="entry name" value="DUF4246"/>
    <property type="match status" value="1"/>
</dbReference>
<keyword evidence="4" id="KW-1185">Reference proteome</keyword>
<evidence type="ECO:0000256" key="1">
    <source>
        <dbReference type="SAM" id="MobiDB-lite"/>
    </source>
</evidence>
<evidence type="ECO:0000259" key="2">
    <source>
        <dbReference type="Pfam" id="PF14033"/>
    </source>
</evidence>